<gene>
    <name evidence="1" type="ORF">Ciccas_013534</name>
</gene>
<dbReference type="AlphaFoldDB" id="A0ABD2PQD5"/>
<comment type="caution">
    <text evidence="1">The sequence shown here is derived from an EMBL/GenBank/DDBJ whole genome shotgun (WGS) entry which is preliminary data.</text>
</comment>
<evidence type="ECO:0000313" key="1">
    <source>
        <dbReference type="EMBL" id="KAL3307941.1"/>
    </source>
</evidence>
<name>A0ABD2PQD5_9PLAT</name>
<protein>
    <submittedName>
        <fullName evidence="1">Uncharacterized protein</fullName>
    </submittedName>
</protein>
<dbReference type="Proteomes" id="UP001626550">
    <property type="component" value="Unassembled WGS sequence"/>
</dbReference>
<organism evidence="1 2">
    <name type="scientific">Cichlidogyrus casuarinus</name>
    <dbReference type="NCBI Taxonomy" id="1844966"/>
    <lineage>
        <taxon>Eukaryota</taxon>
        <taxon>Metazoa</taxon>
        <taxon>Spiralia</taxon>
        <taxon>Lophotrochozoa</taxon>
        <taxon>Platyhelminthes</taxon>
        <taxon>Monogenea</taxon>
        <taxon>Monopisthocotylea</taxon>
        <taxon>Dactylogyridea</taxon>
        <taxon>Ancyrocephalidae</taxon>
        <taxon>Cichlidogyrus</taxon>
    </lineage>
</organism>
<keyword evidence="2" id="KW-1185">Reference proteome</keyword>
<sequence length="430" mass="49164">MQIDKDFFTDSSTDPVSFSLSKVDGLDMDNGVNLVMGEFCEQEGPKALFVMDRNYRVNRETSKFDNIVLQALSVDFLMSESTKSIVQDNEQSLLEQLKSCVALRNDTSSPAIVCYFTVLDGFSRGFLRTCCLLYISRTRVLQNFFDLIEHLLLDFAKFCAERSVKKFLIDSKGNTVCRYLKGTPMRNLNDLLFEDEVEFTREFSNLVKKIHSQISSQSCKMENMFHPSRIWPKIFSQPIRLAAGKQSIDHLVKLFTEKADTVSTVLRNELLVIFVEPDDVNEWMCMIDLLKLFIPEPGSKKQTVLKRMSIIKQEMAVNQDGSYLNDVAILACIVDEPGFQVLSLLPLYEKNFHITKSKESLSTHSNILNLMPLMMECRKEEQTALIVLRTILTEYSAHTLSYLTSSHNGYTANDDVNLQTVMPWNFADLT</sequence>
<proteinExistence type="predicted"/>
<dbReference type="EMBL" id="JBJKFK010006168">
    <property type="protein sequence ID" value="KAL3307941.1"/>
    <property type="molecule type" value="Genomic_DNA"/>
</dbReference>
<evidence type="ECO:0000313" key="2">
    <source>
        <dbReference type="Proteomes" id="UP001626550"/>
    </source>
</evidence>
<feature type="non-terminal residue" evidence="1">
    <location>
        <position position="430"/>
    </location>
</feature>
<accession>A0ABD2PQD5</accession>
<reference evidence="1 2" key="1">
    <citation type="submission" date="2024-11" db="EMBL/GenBank/DDBJ databases">
        <title>Adaptive evolution of stress response genes in parasites aligns with host niche diversity.</title>
        <authorList>
            <person name="Hahn C."/>
            <person name="Resl P."/>
        </authorList>
    </citation>
    <scope>NUCLEOTIDE SEQUENCE [LARGE SCALE GENOMIC DNA]</scope>
    <source>
        <strain evidence="1">EGGRZ-B1_66</strain>
        <tissue evidence="1">Body</tissue>
    </source>
</reference>